<evidence type="ECO:0000259" key="3">
    <source>
        <dbReference type="PROSITE" id="PS51146"/>
    </source>
</evidence>
<protein>
    <submittedName>
        <fullName evidence="4">KaiC domain-containing protein</fullName>
    </submittedName>
</protein>
<dbReference type="SUPFAM" id="SSF52540">
    <property type="entry name" value="P-loop containing nucleoside triphosphate hydrolases"/>
    <property type="match status" value="1"/>
</dbReference>
<keyword evidence="1" id="KW-0547">Nucleotide-binding</keyword>
<dbReference type="Gene3D" id="3.40.50.300">
    <property type="entry name" value="P-loop containing nucleotide triphosphate hydrolases"/>
    <property type="match status" value="1"/>
</dbReference>
<comment type="caution">
    <text evidence="4">The sequence shown here is derived from an EMBL/GenBank/DDBJ whole genome shotgun (WGS) entry which is preliminary data.</text>
</comment>
<dbReference type="NCBIfam" id="TIGR03880">
    <property type="entry name" value="KaiC_arch_3"/>
    <property type="match status" value="1"/>
</dbReference>
<proteinExistence type="predicted"/>
<dbReference type="Pfam" id="PF06745">
    <property type="entry name" value="ATPase"/>
    <property type="match status" value="1"/>
</dbReference>
<dbReference type="GeneID" id="97611321"/>
<dbReference type="Proteomes" id="UP000245934">
    <property type="component" value="Unassembled WGS sequence"/>
</dbReference>
<evidence type="ECO:0000256" key="2">
    <source>
        <dbReference type="ARBA" id="ARBA00022840"/>
    </source>
</evidence>
<dbReference type="RefSeq" id="WP_109941097.1">
    <property type="nucleotide sequence ID" value="NZ_CP176366.1"/>
</dbReference>
<reference evidence="4 5" key="1">
    <citation type="submission" date="2018-05" db="EMBL/GenBank/DDBJ databases">
        <title>Draft genome of Methanospirillum stamsii Pt1.</title>
        <authorList>
            <person name="Dueholm M.S."/>
            <person name="Nielsen P.H."/>
            <person name="Bakmann L.F."/>
            <person name="Otzen D.E."/>
        </authorList>
    </citation>
    <scope>NUCLEOTIDE SEQUENCE [LARGE SCALE GENOMIC DNA]</scope>
    <source>
        <strain evidence="4 5">Pt1</strain>
    </source>
</reference>
<organism evidence="4 5">
    <name type="scientific">Methanospirillum stamsii</name>
    <dbReference type="NCBI Taxonomy" id="1277351"/>
    <lineage>
        <taxon>Archaea</taxon>
        <taxon>Methanobacteriati</taxon>
        <taxon>Methanobacteriota</taxon>
        <taxon>Stenosarchaea group</taxon>
        <taxon>Methanomicrobia</taxon>
        <taxon>Methanomicrobiales</taxon>
        <taxon>Methanospirillaceae</taxon>
        <taxon>Methanospirillum</taxon>
    </lineage>
</organism>
<dbReference type="InterPro" id="IPR022420">
    <property type="entry name" value="Circ_KaiC_arc"/>
</dbReference>
<evidence type="ECO:0000256" key="1">
    <source>
        <dbReference type="ARBA" id="ARBA00022741"/>
    </source>
</evidence>
<dbReference type="PANTHER" id="PTHR43637">
    <property type="entry name" value="UPF0273 PROTEIN TM_0370"/>
    <property type="match status" value="1"/>
</dbReference>
<evidence type="ECO:0000313" key="4">
    <source>
        <dbReference type="EMBL" id="PWR73310.1"/>
    </source>
</evidence>
<dbReference type="GO" id="GO:0005524">
    <property type="term" value="F:ATP binding"/>
    <property type="evidence" value="ECO:0007669"/>
    <property type="project" value="UniProtKB-KW"/>
</dbReference>
<dbReference type="PROSITE" id="PS51146">
    <property type="entry name" value="KAIC"/>
    <property type="match status" value="1"/>
</dbReference>
<sequence>MKIPLMTVPRFNFGIKGLDEMLSGGLIEGTVSSIIGAYGTGKTNFALYFIWQGLLLGQNALYITLEERTSRITGYMENKGWDISQYLDSSFTIVNLDPSDFNLAINSVKNELPTLIKKTGAHRVVIDPVSLFEDLFQDDATRRREMMRFLEGLRDLNCTSLLISEADKTNPFSSKYNLIEYLSDTVIILKYARGNDVSDVHLAIEVAKMRMSQHSREVKPFEIYQDSVKVYTEATVF</sequence>
<evidence type="ECO:0000313" key="5">
    <source>
        <dbReference type="Proteomes" id="UP000245934"/>
    </source>
</evidence>
<dbReference type="PANTHER" id="PTHR43637:SF1">
    <property type="entry name" value="UPF0273 PROTEIN TM_0370"/>
    <property type="match status" value="1"/>
</dbReference>
<name>A0A2V2N410_9EURY</name>
<dbReference type="InterPro" id="IPR010624">
    <property type="entry name" value="KaiC_dom"/>
</dbReference>
<gene>
    <name evidence="4" type="ORF">DLD82_10585</name>
</gene>
<keyword evidence="2" id="KW-0067">ATP-binding</keyword>
<dbReference type="AlphaFoldDB" id="A0A2V2N410"/>
<keyword evidence="5" id="KW-1185">Reference proteome</keyword>
<accession>A0A2V2N410</accession>
<feature type="domain" description="KaiC" evidence="3">
    <location>
        <begin position="9"/>
        <end position="237"/>
    </location>
</feature>
<dbReference type="InterPro" id="IPR027417">
    <property type="entry name" value="P-loop_NTPase"/>
</dbReference>
<dbReference type="InterPro" id="IPR014774">
    <property type="entry name" value="KaiC-like_dom"/>
</dbReference>
<dbReference type="EMBL" id="QGMZ01000019">
    <property type="protein sequence ID" value="PWR73310.1"/>
    <property type="molecule type" value="Genomic_DNA"/>
</dbReference>
<dbReference type="OrthoDB" id="27015at2157"/>